<dbReference type="AlphaFoldDB" id="A0A7G7GDF0"/>
<dbReference type="Proteomes" id="UP000515237">
    <property type="component" value="Chromosome"/>
</dbReference>
<dbReference type="KEGG" id="aswu:HUW51_21600"/>
<evidence type="ECO:0000313" key="2">
    <source>
        <dbReference type="EMBL" id="QNF35184.1"/>
    </source>
</evidence>
<proteinExistence type="predicted"/>
<keyword evidence="3" id="KW-1185">Reference proteome</keyword>
<sequence length="182" mass="20537">MKKILILIALLPVIMAKADQPPCWCDFSVKSSNQQFVAHVKGVKNSAKLNPPYGQWEIFVYKKNAAKDSTLLWKSHYLYDGYTDGVLSDDGQYFAYVNFWYQNQAPVIQLYHNGKHTGSIAGTAFNIPAGKITNTVSHKLWLTREGQSYSFVKENKDYLLQVTTIDGKAHLIDCAKAELIKS</sequence>
<evidence type="ECO:0000313" key="3">
    <source>
        <dbReference type="Proteomes" id="UP000515237"/>
    </source>
</evidence>
<protein>
    <submittedName>
        <fullName evidence="2">Uncharacterized protein</fullName>
    </submittedName>
</protein>
<dbReference type="EMBL" id="CP055156">
    <property type="protein sequence ID" value="QNF35184.1"/>
    <property type="molecule type" value="Genomic_DNA"/>
</dbReference>
<feature type="signal peptide" evidence="1">
    <location>
        <begin position="1"/>
        <end position="18"/>
    </location>
</feature>
<evidence type="ECO:0000256" key="1">
    <source>
        <dbReference type="SAM" id="SignalP"/>
    </source>
</evidence>
<feature type="chain" id="PRO_5028810881" evidence="1">
    <location>
        <begin position="19"/>
        <end position="182"/>
    </location>
</feature>
<keyword evidence="1" id="KW-0732">Signal</keyword>
<organism evidence="2 3">
    <name type="scientific">Adhaeribacter swui</name>
    <dbReference type="NCBI Taxonomy" id="2086471"/>
    <lineage>
        <taxon>Bacteria</taxon>
        <taxon>Pseudomonadati</taxon>
        <taxon>Bacteroidota</taxon>
        <taxon>Cytophagia</taxon>
        <taxon>Cytophagales</taxon>
        <taxon>Hymenobacteraceae</taxon>
        <taxon>Adhaeribacter</taxon>
    </lineage>
</organism>
<reference evidence="2 3" key="1">
    <citation type="journal article" date="2018" name="Int. J. Syst. Evol. Microbiol.">
        <title>Adhaeribacter swui sp. nov., isolated from wet mud.</title>
        <authorList>
            <person name="Kim D.U."/>
            <person name="Kim K.W."/>
            <person name="Kang M.S."/>
            <person name="Kim J.Y."/>
            <person name="Jang J.H."/>
            <person name="Kim M.K."/>
        </authorList>
    </citation>
    <scope>NUCLEOTIDE SEQUENCE [LARGE SCALE GENOMIC DNA]</scope>
    <source>
        <strain evidence="2 3">KCTC 52873</strain>
    </source>
</reference>
<gene>
    <name evidence="2" type="ORF">HUW51_21600</name>
</gene>
<dbReference type="RefSeq" id="WP_185271675.1">
    <property type="nucleotide sequence ID" value="NZ_CP055156.1"/>
</dbReference>
<accession>A0A7G7GDF0</accession>
<name>A0A7G7GDF0_9BACT</name>